<comment type="caution">
    <text evidence="1">The sequence shown here is derived from an EMBL/GenBank/DDBJ whole genome shotgun (WGS) entry which is preliminary data.</text>
</comment>
<reference evidence="1 2" key="1">
    <citation type="journal article" date="2018" name="Nat. Genet.">
        <title>The Rosa genome provides new insights in the design of modern roses.</title>
        <authorList>
            <person name="Bendahmane M."/>
        </authorList>
    </citation>
    <scope>NUCLEOTIDE SEQUENCE [LARGE SCALE GENOMIC DNA]</scope>
    <source>
        <strain evidence="2">cv. Old Blush</strain>
    </source>
</reference>
<keyword evidence="2" id="KW-1185">Reference proteome</keyword>
<name>A0A2P6RKS1_ROSCH</name>
<dbReference type="AlphaFoldDB" id="A0A2P6RKS1"/>
<accession>A0A2P6RKS1</accession>
<gene>
    <name evidence="1" type="ORF">RchiOBHm_Chr2g0095021</name>
</gene>
<organism evidence="1 2">
    <name type="scientific">Rosa chinensis</name>
    <name type="common">China rose</name>
    <dbReference type="NCBI Taxonomy" id="74649"/>
    <lineage>
        <taxon>Eukaryota</taxon>
        <taxon>Viridiplantae</taxon>
        <taxon>Streptophyta</taxon>
        <taxon>Embryophyta</taxon>
        <taxon>Tracheophyta</taxon>
        <taxon>Spermatophyta</taxon>
        <taxon>Magnoliopsida</taxon>
        <taxon>eudicotyledons</taxon>
        <taxon>Gunneridae</taxon>
        <taxon>Pentapetalae</taxon>
        <taxon>rosids</taxon>
        <taxon>fabids</taxon>
        <taxon>Rosales</taxon>
        <taxon>Rosaceae</taxon>
        <taxon>Rosoideae</taxon>
        <taxon>Rosoideae incertae sedis</taxon>
        <taxon>Rosa</taxon>
    </lineage>
</organism>
<evidence type="ECO:0000313" key="1">
    <source>
        <dbReference type="EMBL" id="PRQ47001.1"/>
    </source>
</evidence>
<dbReference type="EMBL" id="PDCK01000040">
    <property type="protein sequence ID" value="PRQ47001.1"/>
    <property type="molecule type" value="Genomic_DNA"/>
</dbReference>
<protein>
    <submittedName>
        <fullName evidence="1">Uncharacterized protein</fullName>
    </submittedName>
</protein>
<evidence type="ECO:0000313" key="2">
    <source>
        <dbReference type="Proteomes" id="UP000238479"/>
    </source>
</evidence>
<sequence length="96" mass="10758">MDIRNKLTYSEGIPFRRHSQFVTVPPASGLRFAVPPRLSLFARLCLSLPLFHRAPPLHCSSSPLQPPAHGFSLCGMDPFHLSLSPRRPFLYSTVTD</sequence>
<proteinExistence type="predicted"/>
<dbReference type="Gramene" id="PRQ47001">
    <property type="protein sequence ID" value="PRQ47001"/>
    <property type="gene ID" value="RchiOBHm_Chr2g0095021"/>
</dbReference>
<dbReference type="Proteomes" id="UP000238479">
    <property type="component" value="Chromosome 2"/>
</dbReference>